<organism evidence="3 4">
    <name type="scientific">Digitaria exilis</name>
    <dbReference type="NCBI Taxonomy" id="1010633"/>
    <lineage>
        <taxon>Eukaryota</taxon>
        <taxon>Viridiplantae</taxon>
        <taxon>Streptophyta</taxon>
        <taxon>Embryophyta</taxon>
        <taxon>Tracheophyta</taxon>
        <taxon>Spermatophyta</taxon>
        <taxon>Magnoliopsida</taxon>
        <taxon>Liliopsida</taxon>
        <taxon>Poales</taxon>
        <taxon>Poaceae</taxon>
        <taxon>PACMAD clade</taxon>
        <taxon>Panicoideae</taxon>
        <taxon>Panicodae</taxon>
        <taxon>Paniceae</taxon>
        <taxon>Anthephorinae</taxon>
        <taxon>Digitaria</taxon>
    </lineage>
</organism>
<reference evidence="3" key="1">
    <citation type="submission" date="2020-07" db="EMBL/GenBank/DDBJ databases">
        <title>Genome sequence and genetic diversity analysis of an under-domesticated orphan crop, white fonio (Digitaria exilis).</title>
        <authorList>
            <person name="Bennetzen J.L."/>
            <person name="Chen S."/>
            <person name="Ma X."/>
            <person name="Wang X."/>
            <person name="Yssel A.E.J."/>
            <person name="Chaluvadi S.R."/>
            <person name="Johnson M."/>
            <person name="Gangashetty P."/>
            <person name="Hamidou F."/>
            <person name="Sanogo M.D."/>
            <person name="Zwaenepoel A."/>
            <person name="Wallace J."/>
            <person name="Van De Peer Y."/>
            <person name="Van Deynze A."/>
        </authorList>
    </citation>
    <scope>NUCLEOTIDE SEQUENCE</scope>
    <source>
        <tissue evidence="3">Leaves</tissue>
    </source>
</reference>
<dbReference type="EMBL" id="JACEFO010001897">
    <property type="protein sequence ID" value="KAF8695267.1"/>
    <property type="molecule type" value="Genomic_DNA"/>
</dbReference>
<feature type="region of interest" description="Disordered" evidence="1">
    <location>
        <begin position="126"/>
        <end position="160"/>
    </location>
</feature>
<evidence type="ECO:0000256" key="1">
    <source>
        <dbReference type="SAM" id="MobiDB-lite"/>
    </source>
</evidence>
<dbReference type="AlphaFoldDB" id="A0A835EJ70"/>
<keyword evidence="4" id="KW-1185">Reference proteome</keyword>
<name>A0A835EJ70_9POAL</name>
<evidence type="ECO:0000313" key="4">
    <source>
        <dbReference type="Proteomes" id="UP000636709"/>
    </source>
</evidence>
<dbReference type="OrthoDB" id="747636at2759"/>
<feature type="signal peptide" evidence="2">
    <location>
        <begin position="1"/>
        <end position="24"/>
    </location>
</feature>
<comment type="caution">
    <text evidence="3">The sequence shown here is derived from an EMBL/GenBank/DDBJ whole genome shotgun (WGS) entry which is preliminary data.</text>
</comment>
<feature type="chain" id="PRO_5032443796" evidence="2">
    <location>
        <begin position="25"/>
        <end position="160"/>
    </location>
</feature>
<protein>
    <submittedName>
        <fullName evidence="3">Uncharacterized protein</fullName>
    </submittedName>
</protein>
<sequence>MERAPALCLLMTLLAFYLLVPSSALPLASELHIFDFASFDSFFCAFSVVGRDQTIRFCGLQDCKRCPCKRLNRCHRLAALQSRRYHSPDDLDSTLGCFILVILSRRRDHFLMRRLFQMKMEGIVPEDDGSSNSESQRMAFETQDYGPPTPNNHHKPPGWR</sequence>
<accession>A0A835EJ70</accession>
<evidence type="ECO:0000313" key="3">
    <source>
        <dbReference type="EMBL" id="KAF8695267.1"/>
    </source>
</evidence>
<gene>
    <name evidence="3" type="ORF">HU200_037484</name>
</gene>
<evidence type="ECO:0000256" key="2">
    <source>
        <dbReference type="SAM" id="SignalP"/>
    </source>
</evidence>
<proteinExistence type="predicted"/>
<dbReference type="Proteomes" id="UP000636709">
    <property type="component" value="Unassembled WGS sequence"/>
</dbReference>
<keyword evidence="2" id="KW-0732">Signal</keyword>